<dbReference type="InterPro" id="IPR027417">
    <property type="entry name" value="P-loop_NTPase"/>
</dbReference>
<dbReference type="SUPFAM" id="SSF52540">
    <property type="entry name" value="P-loop containing nucleoside triphosphate hydrolases"/>
    <property type="match status" value="1"/>
</dbReference>
<keyword evidence="1" id="KW-0472">Membrane</keyword>
<organism evidence="3 4">
    <name type="scientific">Rhizobium nepotum 39/7</name>
    <dbReference type="NCBI Taxonomy" id="1368418"/>
    <lineage>
        <taxon>Bacteria</taxon>
        <taxon>Pseudomonadati</taxon>
        <taxon>Pseudomonadota</taxon>
        <taxon>Alphaproteobacteria</taxon>
        <taxon>Hyphomicrobiales</taxon>
        <taxon>Rhizobiaceae</taxon>
        <taxon>Rhizobium/Agrobacterium group</taxon>
        <taxon>Rhizobium</taxon>
    </lineage>
</organism>
<feature type="transmembrane region" description="Helical" evidence="1">
    <location>
        <begin position="182"/>
        <end position="205"/>
    </location>
</feature>
<comment type="caution">
    <text evidence="3">The sequence shown here is derived from an EMBL/GenBank/DDBJ whole genome shotgun (WGS) entry which is preliminary data.</text>
</comment>
<keyword evidence="1" id="KW-0812">Transmembrane</keyword>
<feature type="domain" description="KAP NTPase" evidence="2">
    <location>
        <begin position="39"/>
        <end position="430"/>
    </location>
</feature>
<feature type="transmembrane region" description="Helical" evidence="1">
    <location>
        <begin position="151"/>
        <end position="170"/>
    </location>
</feature>
<evidence type="ECO:0000313" key="3">
    <source>
        <dbReference type="EMBL" id="KJF66035.1"/>
    </source>
</evidence>
<dbReference type="InterPro" id="IPR011646">
    <property type="entry name" value="KAP_P-loop"/>
</dbReference>
<name>A0ABR5CME8_9HYPH</name>
<accession>A0ABR5CME8</accession>
<keyword evidence="1" id="KW-1133">Transmembrane helix</keyword>
<gene>
    <name evidence="3" type="ORF">RS75_20405</name>
</gene>
<evidence type="ECO:0000259" key="2">
    <source>
        <dbReference type="Pfam" id="PF07693"/>
    </source>
</evidence>
<keyword evidence="4" id="KW-1185">Reference proteome</keyword>
<dbReference type="Pfam" id="PF07693">
    <property type="entry name" value="KAP_NTPase"/>
    <property type="match status" value="1"/>
</dbReference>
<dbReference type="Proteomes" id="UP000052068">
    <property type="component" value="Unassembled WGS sequence"/>
</dbReference>
<sequence length="1184" mass="132666">MIYLRVLAFMTTDQKFERTILIDEPSREDQFHGKGHERTAAALARAITSMAGHDRAIGLDGPWGSGKSTVVEIACNVLIGRHKKGEADYRFFNFDIWQSQGSSFRRSFLEHFLDWAIATFPHKRSKLEAIERDVKGKVREVQSKNQSMLDWWGVLVIAAIPFLPIYYFWAKSVFDDKNRSESFACSSPMLLLYLFVGLTLCWAALKCYRDRGTGTLSWRNFPSQYRQALSQTLLINSKQFENQKVTQYIRETDPNDFEFQTSLRRILSVVQSRDSKVVIVLDNIDRLPRKEINEYWAQVRAVFSNGPTKSQGNPDSSVIAIVPYDRHLVEEVTKPKNEIDENGKTATAAISSLSTREIFSKTFDEILQVSPPVMSNSRDFFLEKITKALPGATDRDELFRVFLIFDHILRNENGKATPRQIIAFINELTGMYILHDGRFRIPTVAVYIAHADSLEANPAKLNDRNSIDEKLRALAADPKLEQNLAAMIFNVEPELALQLLLDDRIEAAVLESAESLISISKAPGFDLRVDAVIQNYVEEWEQSETFPSVISNFADLAKSYDGDARSHFCKSLVAAVMRLGTIRLAPKVYEPVLRIFEVARSEDRGRLAVSITKSVSNSWADTFTVETGQSWAKFVGELNRRLDGDSGTTLLANAMAAVTYPTSPHFVFGAASKATEEGITIDQLRIPKPDTSTDEAVFATLAVQRPSEARSAFRSLSQRSTLTLEQMSGASAALVNAIAEAEIDDPSEHLSRVELLAEIYTYVPSANRGELEISTLFGQSKFYKELFECMETSSDASFGAALFLAIMIFKGSAPPVPTTRSANGGRVADKTDEYDQFVEAFTDAKVVSVEQFQRAAELAKLAASSTLIVNYGASAPDNPLLKGIVRHMFVEGSKPLITLSSMLPHYAYVRTTLGPDVETALQKYASSASENELEKLTLDSIPTAIVSDVINLSNFEWRRFIEKVKTLLQSVSTDTWIEHLIASNDTSHILLEVIDGTDFEFSDPTFRDVYVELIVGLLAARYSVVNTARFDPLLGSMGAKFQSDILRSIREQMRDVNASNLEFATKIFPNTLSKLVTGADRLTRQEKDNLVRFILCPALEGAIRPILSDFEKLGRTKVSDMIKQSEKSTQEKLQGASEIFSRISGDLKWTKSISELLYGKRQSKSLFDKWFRKTVDQNRDEIEG</sequence>
<evidence type="ECO:0000313" key="4">
    <source>
        <dbReference type="Proteomes" id="UP000052068"/>
    </source>
</evidence>
<evidence type="ECO:0000256" key="1">
    <source>
        <dbReference type="SAM" id="Phobius"/>
    </source>
</evidence>
<proteinExistence type="predicted"/>
<dbReference type="EMBL" id="JWJH01000020">
    <property type="protein sequence ID" value="KJF66035.1"/>
    <property type="molecule type" value="Genomic_DNA"/>
</dbReference>
<reference evidence="3 4" key="1">
    <citation type="submission" date="2015-03" db="EMBL/GenBank/DDBJ databases">
        <title>Draft Genome Sequences of Agrobacterium nepotum Strain 39/7T (= CFBP 7436T = LMG 26435T) and Agrobacterium sp. Strain KFB 330 (= CFBP 8308 = LMG 28674).</title>
        <authorList>
            <person name="Kuzmanovic N."/>
            <person name="Pulawska J."/>
            <person name="Obradovic A."/>
        </authorList>
    </citation>
    <scope>NUCLEOTIDE SEQUENCE [LARGE SCALE GENOMIC DNA]</scope>
    <source>
        <strain evidence="3 4">39/7</strain>
    </source>
</reference>
<protein>
    <recommendedName>
        <fullName evidence="2">KAP NTPase domain-containing protein</fullName>
    </recommendedName>
</protein>